<protein>
    <submittedName>
        <fullName evidence="4">C6 zinc finger domain protein</fullName>
    </submittedName>
</protein>
<dbReference type="EMBL" id="JAKWBI020000008">
    <property type="protein sequence ID" value="KAJ2906862.1"/>
    <property type="molecule type" value="Genomic_DNA"/>
</dbReference>
<accession>A0AAD5WV94</accession>
<evidence type="ECO:0000313" key="4">
    <source>
        <dbReference type="EMBL" id="KAJ2906862.1"/>
    </source>
</evidence>
<gene>
    <name evidence="4" type="ORF">MKZ38_010360</name>
</gene>
<proteinExistence type="predicted"/>
<keyword evidence="1" id="KW-0539">Nucleus</keyword>
<feature type="domain" description="Zn(2)-C6 fungal-type" evidence="3">
    <location>
        <begin position="9"/>
        <end position="37"/>
    </location>
</feature>
<dbReference type="CDD" id="cd00067">
    <property type="entry name" value="GAL4"/>
    <property type="match status" value="1"/>
</dbReference>
<evidence type="ECO:0000256" key="1">
    <source>
        <dbReference type="ARBA" id="ARBA00023242"/>
    </source>
</evidence>
<dbReference type="PANTHER" id="PTHR38111:SF6">
    <property type="entry name" value="FINGER DOMAIN PROTEIN, PUTATIVE (AFU_ORTHOLOGUE AFUA_8G01940)-RELATED"/>
    <property type="match status" value="1"/>
</dbReference>
<dbReference type="InterPro" id="IPR001138">
    <property type="entry name" value="Zn2Cys6_DnaBD"/>
</dbReference>
<sequence length="541" mass="61070">MVGVPRSKGCSTCIRRRVKCDETLPSCGNCIRYGVDCPGYDKGLKFVAGKHDVKPRAPRQGAKTNTPPTGPPQGACETILLVRGISSLSPTSSASRVPSGKPDEEEEYQNTRPCFAFYAPPPHGGASTTNRAQYITTMIDVIRAAESRSDLLPFEHWFDAVAPRLGSKASLDSSTCAFTLHLLGKIKKDRIALAHSRQLYGQSLAELQRALSHHTEWKSSETLCSAMLLGVYELFAGTAPRSWRRHANGIARLMQHRGAKSFYNQWDWGLLLSYRGLLIASSIFEFEECFLAKKQWRPLCDSAEFSKRYLDQTNASDDAITTLEIADQHLMALADLTLQFKDMQEYHSGLRHRLEVDPAQKAALQSACEKQISTYKKWYEMLTEERRKFSSAPVEVPSEDPESIFPVVLRFDNPWAGTVFLGFWACMFLYKFTLWNLDADKYPCYRAEAEKHREDILKSLEFIAKGVSGLYRIGFGIRLIFEFSSPMEQAWLRGVLRRAKPMYGSVNPELYPPQKVLEPVQVEIERATAANISWESFTESI</sequence>
<dbReference type="PROSITE" id="PS50048">
    <property type="entry name" value="ZN2_CY6_FUNGAL_2"/>
    <property type="match status" value="1"/>
</dbReference>
<dbReference type="PANTHER" id="PTHR38111">
    <property type="entry name" value="ZN(2)-C6 FUNGAL-TYPE DOMAIN-CONTAINING PROTEIN-RELATED"/>
    <property type="match status" value="1"/>
</dbReference>
<evidence type="ECO:0000256" key="2">
    <source>
        <dbReference type="SAM" id="MobiDB-lite"/>
    </source>
</evidence>
<evidence type="ECO:0000313" key="5">
    <source>
        <dbReference type="Proteomes" id="UP001201980"/>
    </source>
</evidence>
<name>A0AAD5WV94_9PEZI</name>
<dbReference type="Proteomes" id="UP001201980">
    <property type="component" value="Unassembled WGS sequence"/>
</dbReference>
<dbReference type="GO" id="GO:0008270">
    <property type="term" value="F:zinc ion binding"/>
    <property type="evidence" value="ECO:0007669"/>
    <property type="project" value="InterPro"/>
</dbReference>
<dbReference type="InterPro" id="IPR053178">
    <property type="entry name" value="Osmoadaptation_assoc"/>
</dbReference>
<dbReference type="GO" id="GO:0000981">
    <property type="term" value="F:DNA-binding transcription factor activity, RNA polymerase II-specific"/>
    <property type="evidence" value="ECO:0007669"/>
    <property type="project" value="InterPro"/>
</dbReference>
<dbReference type="SUPFAM" id="SSF57701">
    <property type="entry name" value="Zn2/Cys6 DNA-binding domain"/>
    <property type="match status" value="1"/>
</dbReference>
<comment type="caution">
    <text evidence="4">The sequence shown here is derived from an EMBL/GenBank/DDBJ whole genome shotgun (WGS) entry which is preliminary data.</text>
</comment>
<keyword evidence="5" id="KW-1185">Reference proteome</keyword>
<dbReference type="InterPro" id="IPR036864">
    <property type="entry name" value="Zn2-C6_fun-type_DNA-bd_sf"/>
</dbReference>
<dbReference type="SMART" id="SM00066">
    <property type="entry name" value="GAL4"/>
    <property type="match status" value="1"/>
</dbReference>
<dbReference type="AlphaFoldDB" id="A0AAD5WV94"/>
<reference evidence="4" key="1">
    <citation type="submission" date="2022-07" db="EMBL/GenBank/DDBJ databases">
        <title>Draft genome sequence of Zalerion maritima ATCC 34329, a (micro)plastics degrading marine fungus.</title>
        <authorList>
            <person name="Paco A."/>
            <person name="Goncalves M.F.M."/>
            <person name="Rocha-Santos T.A.P."/>
            <person name="Alves A."/>
        </authorList>
    </citation>
    <scope>NUCLEOTIDE SEQUENCE</scope>
    <source>
        <strain evidence="4">ATCC 34329</strain>
    </source>
</reference>
<feature type="region of interest" description="Disordered" evidence="2">
    <location>
        <begin position="51"/>
        <end position="74"/>
    </location>
</feature>
<dbReference type="Pfam" id="PF00172">
    <property type="entry name" value="Zn_clus"/>
    <property type="match status" value="1"/>
</dbReference>
<dbReference type="Gene3D" id="4.10.240.10">
    <property type="entry name" value="Zn(2)-C6 fungal-type DNA-binding domain"/>
    <property type="match status" value="1"/>
</dbReference>
<evidence type="ECO:0000259" key="3">
    <source>
        <dbReference type="PROSITE" id="PS50048"/>
    </source>
</evidence>
<organism evidence="4 5">
    <name type="scientific">Zalerion maritima</name>
    <dbReference type="NCBI Taxonomy" id="339359"/>
    <lineage>
        <taxon>Eukaryota</taxon>
        <taxon>Fungi</taxon>
        <taxon>Dikarya</taxon>
        <taxon>Ascomycota</taxon>
        <taxon>Pezizomycotina</taxon>
        <taxon>Sordariomycetes</taxon>
        <taxon>Lulworthiomycetidae</taxon>
        <taxon>Lulworthiales</taxon>
        <taxon>Lulworthiaceae</taxon>
        <taxon>Zalerion</taxon>
    </lineage>
</organism>